<gene>
    <name evidence="1" type="ORF">TSIB3V08_LOCUS11526</name>
</gene>
<evidence type="ECO:0000313" key="1">
    <source>
        <dbReference type="EMBL" id="CAD7267521.1"/>
    </source>
</evidence>
<dbReference type="EMBL" id="OC009458">
    <property type="protein sequence ID" value="CAD7267521.1"/>
    <property type="molecule type" value="Genomic_DNA"/>
</dbReference>
<proteinExistence type="predicted"/>
<accession>A0A7R9G6T9</accession>
<sequence length="10" mass="1172">MHCPSVSIWI</sequence>
<protein>
    <submittedName>
        <fullName evidence="1">Uncharacterized protein</fullName>
    </submittedName>
</protein>
<name>A0A7R9G6T9_TIMSH</name>
<reference evidence="1" key="1">
    <citation type="submission" date="2020-11" db="EMBL/GenBank/DDBJ databases">
        <authorList>
            <person name="Tran Van P."/>
        </authorList>
    </citation>
    <scope>NUCLEOTIDE SEQUENCE</scope>
</reference>
<organism evidence="1">
    <name type="scientific">Timema shepardi</name>
    <name type="common">Walking stick</name>
    <dbReference type="NCBI Taxonomy" id="629360"/>
    <lineage>
        <taxon>Eukaryota</taxon>
        <taxon>Metazoa</taxon>
        <taxon>Ecdysozoa</taxon>
        <taxon>Arthropoda</taxon>
        <taxon>Hexapoda</taxon>
        <taxon>Insecta</taxon>
        <taxon>Pterygota</taxon>
        <taxon>Neoptera</taxon>
        <taxon>Polyneoptera</taxon>
        <taxon>Phasmatodea</taxon>
        <taxon>Timematodea</taxon>
        <taxon>Timematoidea</taxon>
        <taxon>Timematidae</taxon>
        <taxon>Timema</taxon>
    </lineage>
</organism>